<evidence type="ECO:0000256" key="1">
    <source>
        <dbReference type="SAM" id="MobiDB-lite"/>
    </source>
</evidence>
<reference evidence="3" key="1">
    <citation type="journal article" date="2008" name="Nature">
        <title>The amphioxus genome and the evolution of the chordate karyotype.</title>
        <authorList>
            <consortium name="US DOE Joint Genome Institute (JGI-PGF)"/>
            <person name="Putnam N.H."/>
            <person name="Butts T."/>
            <person name="Ferrier D.E.K."/>
            <person name="Furlong R.F."/>
            <person name="Hellsten U."/>
            <person name="Kawashima T."/>
            <person name="Robinson-Rechavi M."/>
            <person name="Shoguchi E."/>
            <person name="Terry A."/>
            <person name="Yu J.-K."/>
            <person name="Benito-Gutierrez E.L."/>
            <person name="Dubchak I."/>
            <person name="Garcia-Fernandez J."/>
            <person name="Gibson-Brown J.J."/>
            <person name="Grigoriev I.V."/>
            <person name="Horton A.C."/>
            <person name="de Jong P.J."/>
            <person name="Jurka J."/>
            <person name="Kapitonov V.V."/>
            <person name="Kohara Y."/>
            <person name="Kuroki Y."/>
            <person name="Lindquist E."/>
            <person name="Lucas S."/>
            <person name="Osoegawa K."/>
            <person name="Pennacchio L.A."/>
            <person name="Salamov A.A."/>
            <person name="Satou Y."/>
            <person name="Sauka-Spengler T."/>
            <person name="Schmutz J."/>
            <person name="Shin-I T."/>
            <person name="Toyoda A."/>
            <person name="Bronner-Fraser M."/>
            <person name="Fujiyama A."/>
            <person name="Holland L.Z."/>
            <person name="Holland P.W.H."/>
            <person name="Satoh N."/>
            <person name="Rokhsar D.S."/>
        </authorList>
    </citation>
    <scope>NUCLEOTIDE SEQUENCE [LARGE SCALE GENOMIC DNA]</scope>
    <source>
        <strain evidence="3">S238N-H82</strain>
        <tissue evidence="3">Testes</tissue>
    </source>
</reference>
<proteinExistence type="predicted"/>
<feature type="region of interest" description="Disordered" evidence="1">
    <location>
        <begin position="1"/>
        <end position="31"/>
    </location>
</feature>
<sequence length="142" mass="15326">MRVLLRIPTSNQRRRSSGGSEGGLEVGPRKMSLPSVTVPPEVLQKRRSSVHPLLTNGRGISVGDSDKALSPNAHIYLMLVVTLFVLGVSAVFTLLPKCIETLFAAAAQEERPNCCASGWRFGAPLTSTFTEYMQCGISPHSD</sequence>
<feature type="transmembrane region" description="Helical" evidence="2">
    <location>
        <begin position="75"/>
        <end position="95"/>
    </location>
</feature>
<keyword evidence="2" id="KW-1133">Transmembrane helix</keyword>
<organism>
    <name type="scientific">Branchiostoma floridae</name>
    <name type="common">Florida lancelet</name>
    <name type="synonym">Amphioxus</name>
    <dbReference type="NCBI Taxonomy" id="7739"/>
    <lineage>
        <taxon>Eukaryota</taxon>
        <taxon>Metazoa</taxon>
        <taxon>Chordata</taxon>
        <taxon>Cephalochordata</taxon>
        <taxon>Leptocardii</taxon>
        <taxon>Amphioxiformes</taxon>
        <taxon>Branchiostomatidae</taxon>
        <taxon>Branchiostoma</taxon>
    </lineage>
</organism>
<protein>
    <submittedName>
        <fullName evidence="3">Uncharacterized protein</fullName>
    </submittedName>
</protein>
<dbReference type="EMBL" id="GG666582">
    <property type="protein sequence ID" value="EEN52317.1"/>
    <property type="molecule type" value="Genomic_DNA"/>
</dbReference>
<dbReference type="AlphaFoldDB" id="C3Z4W0"/>
<evidence type="ECO:0000313" key="3">
    <source>
        <dbReference type="EMBL" id="EEN52317.1"/>
    </source>
</evidence>
<gene>
    <name evidence="3" type="ORF">BRAFLDRAFT_82092</name>
</gene>
<keyword evidence="2" id="KW-0472">Membrane</keyword>
<keyword evidence="2" id="KW-0812">Transmembrane</keyword>
<dbReference type="InParanoid" id="C3Z4W0"/>
<name>C3Z4W0_BRAFL</name>
<accession>C3Z4W0</accession>
<evidence type="ECO:0000256" key="2">
    <source>
        <dbReference type="SAM" id="Phobius"/>
    </source>
</evidence>